<dbReference type="EMBL" id="BQYH01000005">
    <property type="protein sequence ID" value="GKU70854.1"/>
    <property type="molecule type" value="Genomic_DNA"/>
</dbReference>
<evidence type="ECO:0000256" key="1">
    <source>
        <dbReference type="SAM" id="MobiDB-lite"/>
    </source>
</evidence>
<dbReference type="Proteomes" id="UP000245060">
    <property type="component" value="Unassembled WGS sequence"/>
</dbReference>
<reference evidence="3" key="4">
    <citation type="submission" date="2022-04" db="EMBL/GenBank/DDBJ databases">
        <authorList>
            <person name="Komine T."/>
            <person name="Fukano H."/>
            <person name="Wada S."/>
        </authorList>
    </citation>
    <scope>NUCLEOTIDE SEQUENCE</scope>
    <source>
        <strain evidence="3">NJB18185</strain>
    </source>
</reference>
<feature type="region of interest" description="Disordered" evidence="1">
    <location>
        <begin position="1"/>
        <end position="30"/>
    </location>
</feature>
<sequence length="89" mass="9787">MFGASAHTTLAMPKTASPHRNAERAPMRSRKAFTVAAATTDPTRYRVVTHAYRRLPPISATVLGSRLVVRNSLVAYSRTPPARMVDVPR</sequence>
<proteinExistence type="predicted"/>
<gene>
    <name evidence="2" type="ORF">MmonteBS_29760</name>
    <name evidence="3" type="ORF">NJB18185_06310</name>
</gene>
<reference evidence="3" key="3">
    <citation type="journal article" date="2022" name="Microbiol. Resour. Announc.">
        <title>Draft Genome Sequences of Eight Mycobacterium montefiorense Strains Isolated from Salamanders in Captivity.</title>
        <authorList>
            <person name="Komine T."/>
            <person name="Ihara H."/>
            <person name="Fukano H."/>
            <person name="Hoshino Y."/>
            <person name="Kurata O."/>
            <person name="Wada S."/>
        </authorList>
    </citation>
    <scope>NUCLEOTIDE SEQUENCE</scope>
    <source>
        <strain evidence="3">NJB18185</strain>
    </source>
</reference>
<organism evidence="3 5">
    <name type="scientific">Mycobacterium montefiorense</name>
    <dbReference type="NCBI Taxonomy" id="154654"/>
    <lineage>
        <taxon>Bacteria</taxon>
        <taxon>Bacillati</taxon>
        <taxon>Actinomycetota</taxon>
        <taxon>Actinomycetes</taxon>
        <taxon>Mycobacteriales</taxon>
        <taxon>Mycobacteriaceae</taxon>
        <taxon>Mycobacterium</taxon>
        <taxon>Mycobacterium simiae complex</taxon>
    </lineage>
</organism>
<comment type="caution">
    <text evidence="3">The sequence shown here is derived from an EMBL/GenBank/DDBJ whole genome shotgun (WGS) entry which is preliminary data.</text>
</comment>
<accession>A0AA37PIZ6</accession>
<dbReference type="AlphaFoldDB" id="A0AA37PIZ6"/>
<dbReference type="EMBL" id="BFCH01000018">
    <property type="protein sequence ID" value="GBG38604.1"/>
    <property type="molecule type" value="Genomic_DNA"/>
</dbReference>
<evidence type="ECO:0000313" key="2">
    <source>
        <dbReference type="EMBL" id="GBG38604.1"/>
    </source>
</evidence>
<reference evidence="2" key="1">
    <citation type="journal article" date="2018" name="Genome Announc.">
        <title>Draft Genome Sequence of Mycobacterium montefiorense Isolated from Japanese Black Salamander (Hynobius nigrescens).</title>
        <authorList>
            <person name="Fukano H."/>
            <person name="Yoshida M."/>
            <person name="Shimizu A."/>
            <person name="Iwao H."/>
            <person name="Katayama Y."/>
            <person name="Omatsu T."/>
            <person name="Mizutani T."/>
            <person name="Kurata O."/>
            <person name="Wada S."/>
            <person name="Hoshino Y."/>
        </authorList>
    </citation>
    <scope>NUCLEOTIDE SEQUENCE</scope>
    <source>
        <strain evidence="2">BS</strain>
    </source>
</reference>
<dbReference type="Proteomes" id="UP001139505">
    <property type="component" value="Unassembled WGS sequence"/>
</dbReference>
<keyword evidence="4" id="KW-1185">Reference proteome</keyword>
<evidence type="ECO:0000313" key="4">
    <source>
        <dbReference type="Proteomes" id="UP000245060"/>
    </source>
</evidence>
<reference evidence="4" key="2">
    <citation type="submission" date="2018-04" db="EMBL/GenBank/DDBJ databases">
        <title>Draft genome sequence of Mycobacterium montefiorense isolated from Japanese black salamander.</title>
        <authorList>
            <person name="Fukano H."/>
            <person name="Yoshida M."/>
            <person name="Shimizu A."/>
            <person name="Iwao H."/>
            <person name="Kurata O."/>
            <person name="Katayama Y."/>
            <person name="Omatsu T."/>
            <person name="Mizutani T."/>
            <person name="Wada S."/>
            <person name="Hoshino Y."/>
        </authorList>
    </citation>
    <scope>NUCLEOTIDE SEQUENCE [LARGE SCALE GENOMIC DNA]</scope>
    <source>
        <strain evidence="4">BS</strain>
    </source>
</reference>
<protein>
    <submittedName>
        <fullName evidence="3">Uncharacterized protein</fullName>
    </submittedName>
</protein>
<evidence type="ECO:0000313" key="3">
    <source>
        <dbReference type="EMBL" id="GKU70854.1"/>
    </source>
</evidence>
<evidence type="ECO:0000313" key="5">
    <source>
        <dbReference type="Proteomes" id="UP001139505"/>
    </source>
</evidence>
<name>A0AA37PIZ6_9MYCO</name>